<proteinExistence type="predicted"/>
<keyword evidence="2" id="KW-1185">Reference proteome</keyword>
<evidence type="ECO:0000313" key="1">
    <source>
        <dbReference type="EMBL" id="PQJ76196.1"/>
    </source>
</evidence>
<reference evidence="1 2" key="1">
    <citation type="submission" date="2016-12" db="EMBL/GenBank/DDBJ databases">
        <title>Trade-off between light-utilization and light-protection in marine flavobacteria.</title>
        <authorList>
            <person name="Kumagai Y."/>
            <person name="Yoshizawa S."/>
            <person name="Kogure K."/>
            <person name="Iwasaki W."/>
        </authorList>
    </citation>
    <scope>NUCLEOTIDE SEQUENCE [LARGE SCALE GENOMIC DNA]</scope>
    <source>
        <strain evidence="1 2">KCTC 22729</strain>
    </source>
</reference>
<dbReference type="CDD" id="cd02947">
    <property type="entry name" value="TRX_family"/>
    <property type="match status" value="1"/>
</dbReference>
<gene>
    <name evidence="1" type="ORF">BTO13_08645</name>
</gene>
<dbReference type="SUPFAM" id="SSF52833">
    <property type="entry name" value="Thioredoxin-like"/>
    <property type="match status" value="1"/>
</dbReference>
<dbReference type="EMBL" id="MSCL01000001">
    <property type="protein sequence ID" value="PQJ76196.1"/>
    <property type="molecule type" value="Genomic_DNA"/>
</dbReference>
<dbReference type="Gene3D" id="3.40.30.10">
    <property type="entry name" value="Glutaredoxin"/>
    <property type="match status" value="1"/>
</dbReference>
<dbReference type="AlphaFoldDB" id="A0A2S7WFJ9"/>
<dbReference type="Pfam" id="PF14595">
    <property type="entry name" value="Thioredoxin_9"/>
    <property type="match status" value="1"/>
</dbReference>
<protein>
    <submittedName>
        <fullName evidence="1">Thiol reductase thioredoxin</fullName>
    </submittedName>
</protein>
<comment type="caution">
    <text evidence="1">The sequence shown here is derived from an EMBL/GenBank/DDBJ whole genome shotgun (WGS) entry which is preliminary data.</text>
</comment>
<accession>A0A2S7WFJ9</accession>
<evidence type="ECO:0000313" key="2">
    <source>
        <dbReference type="Proteomes" id="UP000237608"/>
    </source>
</evidence>
<sequence length="202" mass="23837">MKKSFLLGCIVCFFGCSTKKPTIDKKSTIVTPVIEKKEVITRIPFETLVTSKKDADGYLVGIANRFDFQDTAYKEWFDSRYEEYTTDKQVISEISKHIHQLTIKVFMGTWCGDSRREIPRFYKILDETKFDVNYLQLIAVDRSKKYDNYEKGLTIFRVPTIIFYKNGKEIGRFVEYPRETIEKDFLKIVSGMPYKHSYVDYK</sequence>
<name>A0A2S7WFJ9_9FLAO</name>
<dbReference type="InterPro" id="IPR036249">
    <property type="entry name" value="Thioredoxin-like_sf"/>
</dbReference>
<organism evidence="1 2">
    <name type="scientific">Polaribacter gangjinensis</name>
    <dbReference type="NCBI Taxonomy" id="574710"/>
    <lineage>
        <taxon>Bacteria</taxon>
        <taxon>Pseudomonadati</taxon>
        <taxon>Bacteroidota</taxon>
        <taxon>Flavobacteriia</taxon>
        <taxon>Flavobacteriales</taxon>
        <taxon>Flavobacteriaceae</taxon>
    </lineage>
</organism>
<dbReference type="Proteomes" id="UP000237608">
    <property type="component" value="Unassembled WGS sequence"/>
</dbReference>